<comment type="caution">
    <text evidence="1">The sequence shown here is derived from an EMBL/GenBank/DDBJ whole genome shotgun (WGS) entry which is preliminary data.</text>
</comment>
<keyword evidence="2" id="KW-1185">Reference proteome</keyword>
<proteinExistence type="predicted"/>
<sequence>MDWVPVLSQIKSAVQATCGDRLGAHQTQVNFSRQCPVVSQVRSLAEATLYEDKHAARDTQKEFLQAMSGILNGIPVIGHVKGGMHYALKDRKAGTASIKAANHTTAAITGGALGFMAAGPGGAIVGGIIGGTAADTVTTSIQYKATGKYRPEGILQPLSDPKNPGKWVDGVTGVLLDGISGK</sequence>
<dbReference type="AlphaFoldDB" id="A0AAV2R118"/>
<feature type="non-terminal residue" evidence="1">
    <location>
        <position position="182"/>
    </location>
</feature>
<dbReference type="PANTHER" id="PTHR34494">
    <property type="entry name" value="PROTEIN CBG25024"/>
    <property type="match status" value="1"/>
</dbReference>
<organism evidence="1 2">
    <name type="scientific">Meganyctiphanes norvegica</name>
    <name type="common">Northern krill</name>
    <name type="synonym">Thysanopoda norvegica</name>
    <dbReference type="NCBI Taxonomy" id="48144"/>
    <lineage>
        <taxon>Eukaryota</taxon>
        <taxon>Metazoa</taxon>
        <taxon>Ecdysozoa</taxon>
        <taxon>Arthropoda</taxon>
        <taxon>Crustacea</taxon>
        <taxon>Multicrustacea</taxon>
        <taxon>Malacostraca</taxon>
        <taxon>Eumalacostraca</taxon>
        <taxon>Eucarida</taxon>
        <taxon>Euphausiacea</taxon>
        <taxon>Euphausiidae</taxon>
        <taxon>Meganyctiphanes</taxon>
    </lineage>
</organism>
<dbReference type="EMBL" id="CAXKWB010014390">
    <property type="protein sequence ID" value="CAL4110425.1"/>
    <property type="molecule type" value="Genomic_DNA"/>
</dbReference>
<gene>
    <name evidence="1" type="ORF">MNOR_LOCUS19402</name>
</gene>
<evidence type="ECO:0000313" key="1">
    <source>
        <dbReference type="EMBL" id="CAL4110425.1"/>
    </source>
</evidence>
<name>A0AAV2R118_MEGNR</name>
<dbReference type="Proteomes" id="UP001497623">
    <property type="component" value="Unassembled WGS sequence"/>
</dbReference>
<evidence type="ECO:0000313" key="2">
    <source>
        <dbReference type="Proteomes" id="UP001497623"/>
    </source>
</evidence>
<reference evidence="1 2" key="1">
    <citation type="submission" date="2024-05" db="EMBL/GenBank/DDBJ databases">
        <authorList>
            <person name="Wallberg A."/>
        </authorList>
    </citation>
    <scope>NUCLEOTIDE SEQUENCE [LARGE SCALE GENOMIC DNA]</scope>
</reference>
<accession>A0AAV2R118</accession>
<protein>
    <submittedName>
        <fullName evidence="1">Uncharacterized protein</fullName>
    </submittedName>
</protein>
<dbReference type="PANTHER" id="PTHR34494:SF1">
    <property type="entry name" value="PROTEIN CBG25024"/>
    <property type="match status" value="1"/>
</dbReference>